<dbReference type="CDD" id="cd06558">
    <property type="entry name" value="crotonase-like"/>
    <property type="match status" value="1"/>
</dbReference>
<evidence type="ECO:0000313" key="6">
    <source>
        <dbReference type="Proteomes" id="UP001144050"/>
    </source>
</evidence>
<comment type="similarity">
    <text evidence="1 3">Belongs to the enoyl-CoA hydratase/isomerase family.</text>
</comment>
<dbReference type="GO" id="GO:0006635">
    <property type="term" value="P:fatty acid beta-oxidation"/>
    <property type="evidence" value="ECO:0007669"/>
    <property type="project" value="TreeGrafter"/>
</dbReference>
<evidence type="ECO:0000256" key="4">
    <source>
        <dbReference type="SAM" id="MobiDB-lite"/>
    </source>
</evidence>
<dbReference type="EMBL" id="JAIVFG010000016">
    <property type="protein sequence ID" value="MDB0571388.1"/>
    <property type="molecule type" value="Genomic_DNA"/>
</dbReference>
<feature type="compositionally biased region" description="Basic and acidic residues" evidence="4">
    <location>
        <begin position="262"/>
        <end position="274"/>
    </location>
</feature>
<dbReference type="RefSeq" id="WP_042591172.1">
    <property type="nucleotide sequence ID" value="NZ_CDLW01000001.1"/>
</dbReference>
<accession>A0AAW5ZP91</accession>
<dbReference type="Gene3D" id="1.10.12.10">
    <property type="entry name" value="Lyase 2-enoyl-coa Hydratase, Chain A, domain 2"/>
    <property type="match status" value="1"/>
</dbReference>
<dbReference type="FunFam" id="1.10.12.10:FF:000001">
    <property type="entry name" value="Probable enoyl-CoA hydratase, mitochondrial"/>
    <property type="match status" value="1"/>
</dbReference>
<dbReference type="InterPro" id="IPR001753">
    <property type="entry name" value="Enoyl-CoA_hydra/iso"/>
</dbReference>
<dbReference type="InterPro" id="IPR018376">
    <property type="entry name" value="Enoyl-CoA_hyd/isom_CS"/>
</dbReference>
<dbReference type="Gene3D" id="3.90.226.10">
    <property type="entry name" value="2-enoyl-CoA Hydratase, Chain A, domain 1"/>
    <property type="match status" value="1"/>
</dbReference>
<dbReference type="PANTHER" id="PTHR11941">
    <property type="entry name" value="ENOYL-COA HYDRATASE-RELATED"/>
    <property type="match status" value="1"/>
</dbReference>
<dbReference type="AlphaFoldDB" id="A0AAW5ZP91"/>
<proteinExistence type="inferred from homology"/>
<gene>
    <name evidence="5" type="ORF">LBW59_11470</name>
</gene>
<evidence type="ECO:0000256" key="2">
    <source>
        <dbReference type="ARBA" id="ARBA00023239"/>
    </source>
</evidence>
<evidence type="ECO:0000256" key="1">
    <source>
        <dbReference type="ARBA" id="ARBA00005254"/>
    </source>
</evidence>
<dbReference type="GO" id="GO:0016836">
    <property type="term" value="F:hydro-lyase activity"/>
    <property type="evidence" value="ECO:0007669"/>
    <property type="project" value="UniProtKB-ARBA"/>
</dbReference>
<dbReference type="FunFam" id="3.90.226.10:FF:000009">
    <property type="entry name" value="Carnitinyl-CoA dehydratase"/>
    <property type="match status" value="1"/>
</dbReference>
<protein>
    <submittedName>
        <fullName evidence="5">Enoyl-CoA hydratase</fullName>
    </submittedName>
</protein>
<sequence length="274" mass="29601">MIELDWLHDRTIALLTLKRPPANAFTPEGLLQLQSTVEMLDADPRVRALVITGDGPKFFSAGADLNTFADGDRDVAREAAARFGAAFEALQNARPVVIAALNGYAMGGGLECALACDIRIAEQQAQLAVPETAVGLLCCGCGTQTLPWLVGEGWAKRMILTGERVDAQTALRIGLVEEVVDTGAAREAALAMARRVTALSPQAVTFSKALIHQARNGVPRTAALAVERERFVELFDHPDPREGVNAFLEKRPARWHGTATQQDKRADKQEEVLP</sequence>
<evidence type="ECO:0000256" key="3">
    <source>
        <dbReference type="RuleBase" id="RU003707"/>
    </source>
</evidence>
<comment type="caution">
    <text evidence="5">The sequence shown here is derived from an EMBL/GenBank/DDBJ whole genome shotgun (WGS) entry which is preliminary data.</text>
</comment>
<feature type="region of interest" description="Disordered" evidence="4">
    <location>
        <begin position="252"/>
        <end position="274"/>
    </location>
</feature>
<dbReference type="PANTHER" id="PTHR11941:SF141">
    <property type="entry name" value="ENOYL-COA HYDRATASE_ISOMERASE-RELATED"/>
    <property type="match status" value="1"/>
</dbReference>
<dbReference type="SUPFAM" id="SSF52096">
    <property type="entry name" value="ClpP/crotonase"/>
    <property type="match status" value="1"/>
</dbReference>
<name>A0AAW5ZP91_RALSL</name>
<dbReference type="InterPro" id="IPR014748">
    <property type="entry name" value="Enoyl-CoA_hydra_C"/>
</dbReference>
<dbReference type="PROSITE" id="PS00166">
    <property type="entry name" value="ENOYL_COA_HYDRATASE"/>
    <property type="match status" value="1"/>
</dbReference>
<evidence type="ECO:0000313" key="5">
    <source>
        <dbReference type="EMBL" id="MDB0571388.1"/>
    </source>
</evidence>
<organism evidence="5 6">
    <name type="scientific">Ralstonia solanacearum</name>
    <name type="common">Pseudomonas solanacearum</name>
    <dbReference type="NCBI Taxonomy" id="305"/>
    <lineage>
        <taxon>Bacteria</taxon>
        <taxon>Pseudomonadati</taxon>
        <taxon>Pseudomonadota</taxon>
        <taxon>Betaproteobacteria</taxon>
        <taxon>Burkholderiales</taxon>
        <taxon>Burkholderiaceae</taxon>
        <taxon>Ralstonia</taxon>
        <taxon>Ralstonia solanacearum species complex</taxon>
    </lineage>
</organism>
<dbReference type="InterPro" id="IPR029045">
    <property type="entry name" value="ClpP/crotonase-like_dom_sf"/>
</dbReference>
<dbReference type="Pfam" id="PF00378">
    <property type="entry name" value="ECH_1"/>
    <property type="match status" value="1"/>
</dbReference>
<reference evidence="5" key="1">
    <citation type="submission" date="2021-09" db="EMBL/GenBank/DDBJ databases">
        <title>Genomic analysis of Ralstonia spp.</title>
        <authorList>
            <person name="Aburjaile F."/>
            <person name="Ariute J.C."/>
            <person name="Pais A.K.L."/>
            <person name="Albuquerque G.M.R."/>
            <person name="Silva A.M.F."/>
            <person name="Brenig B."/>
            <person name="Azevedo V."/>
            <person name="Matiuzzi M."/>
            <person name="Ramos R."/>
            <person name="Goes-Neto A."/>
            <person name="Soares S."/>
            <person name="Iseppon A.M.B."/>
            <person name="Souza E."/>
            <person name="Gama M."/>
        </authorList>
    </citation>
    <scope>NUCLEOTIDE SEQUENCE</scope>
    <source>
        <strain evidence="5">CCRMRs91</strain>
    </source>
</reference>
<dbReference type="Proteomes" id="UP001144050">
    <property type="component" value="Unassembled WGS sequence"/>
</dbReference>
<dbReference type="NCBIfam" id="NF006566">
    <property type="entry name" value="PRK09076.1"/>
    <property type="match status" value="1"/>
</dbReference>
<keyword evidence="2" id="KW-0456">Lyase</keyword>